<keyword evidence="5" id="KW-1185">Reference proteome</keyword>
<evidence type="ECO:0000256" key="2">
    <source>
        <dbReference type="PIRNR" id="PIRNR016661"/>
    </source>
</evidence>
<dbReference type="EMBL" id="SGJB01000013">
    <property type="protein sequence ID" value="TQQ84220.1"/>
    <property type="molecule type" value="Genomic_DNA"/>
</dbReference>
<evidence type="ECO:0000256" key="1">
    <source>
        <dbReference type="ARBA" id="ARBA00010692"/>
    </source>
</evidence>
<dbReference type="InterPro" id="IPR003784">
    <property type="entry name" value="BioY"/>
</dbReference>
<keyword evidence="3" id="KW-1133">Transmembrane helix</keyword>
<feature type="transmembrane region" description="Helical" evidence="3">
    <location>
        <begin position="158"/>
        <end position="177"/>
    </location>
</feature>
<dbReference type="Proteomes" id="UP000317863">
    <property type="component" value="Unassembled WGS sequence"/>
</dbReference>
<dbReference type="PANTHER" id="PTHR34295:SF1">
    <property type="entry name" value="BIOTIN TRANSPORTER BIOY"/>
    <property type="match status" value="1"/>
</dbReference>
<evidence type="ECO:0000313" key="4">
    <source>
        <dbReference type="EMBL" id="TQQ84220.1"/>
    </source>
</evidence>
<keyword evidence="2 3" id="KW-0472">Membrane</keyword>
<organism evidence="4 5">
    <name type="scientific">Peptacetobacter hominis</name>
    <dbReference type="NCBI Taxonomy" id="2743610"/>
    <lineage>
        <taxon>Bacteria</taxon>
        <taxon>Bacillati</taxon>
        <taxon>Bacillota</taxon>
        <taxon>Clostridia</taxon>
        <taxon>Peptostreptococcales</taxon>
        <taxon>Peptostreptococcaceae</taxon>
        <taxon>Peptacetobacter</taxon>
    </lineage>
</organism>
<dbReference type="GO" id="GO:0005886">
    <property type="term" value="C:plasma membrane"/>
    <property type="evidence" value="ECO:0007669"/>
    <property type="project" value="UniProtKB-SubCell"/>
</dbReference>
<dbReference type="AlphaFoldDB" id="A0A544QU55"/>
<dbReference type="Gene3D" id="1.10.1760.20">
    <property type="match status" value="1"/>
</dbReference>
<sequence>MEDFMNTKKMVLCAMFTALTAIGAFIKIPLPYFEYFTLQLLFVIMSGLILGSKLGGLSVLLYVVIGLVGFPVFAAGGGPGYILKPTFGYLVGFVVAAYVTGYIEERIEKKSFRASMVASIAGMIIIYAVGIAYKYVILNVVTKVGVPLPVMIMSSVPMEVPGDIILCIAASIINVKFRKLASLHPEMRIE</sequence>
<feature type="transmembrane region" description="Helical" evidence="3">
    <location>
        <begin position="59"/>
        <end position="81"/>
    </location>
</feature>
<name>A0A544QU55_9FIRM</name>
<evidence type="ECO:0000313" key="5">
    <source>
        <dbReference type="Proteomes" id="UP000317863"/>
    </source>
</evidence>
<dbReference type="GO" id="GO:0015225">
    <property type="term" value="F:biotin transmembrane transporter activity"/>
    <property type="evidence" value="ECO:0007669"/>
    <property type="project" value="UniProtKB-UniRule"/>
</dbReference>
<keyword evidence="3" id="KW-0812">Transmembrane</keyword>
<keyword evidence="2" id="KW-0813">Transport</keyword>
<keyword evidence="2" id="KW-1003">Cell membrane</keyword>
<feature type="transmembrane region" description="Helical" evidence="3">
    <location>
        <begin position="116"/>
        <end position="138"/>
    </location>
</feature>
<reference evidence="4 5" key="1">
    <citation type="submission" date="2019-02" db="EMBL/GenBank/DDBJ databases">
        <title>Peptostreptococcaceae bacterium ZHW00191 nov., a new bacterium isolated from the human gut.</title>
        <authorList>
            <person name="Zhou H.-W."/>
            <person name="Chen X.-J."/>
        </authorList>
    </citation>
    <scope>NUCLEOTIDE SEQUENCE [LARGE SCALE GENOMIC DNA]</scope>
    <source>
        <strain evidence="4 5">ZHW00191</strain>
    </source>
</reference>
<comment type="similarity">
    <text evidence="1 2">Belongs to the BioY family.</text>
</comment>
<feature type="transmembrane region" description="Helical" evidence="3">
    <location>
        <begin position="33"/>
        <end position="52"/>
    </location>
</feature>
<accession>A0A544QU55</accession>
<comment type="subcellular location">
    <subcellularLocation>
        <location evidence="2">Cell membrane</location>
        <topology evidence="2">Multi-pass membrane protein</topology>
    </subcellularLocation>
</comment>
<comment type="caution">
    <text evidence="4">The sequence shown here is derived from an EMBL/GenBank/DDBJ whole genome shotgun (WGS) entry which is preliminary data.</text>
</comment>
<dbReference type="PANTHER" id="PTHR34295">
    <property type="entry name" value="BIOTIN TRANSPORTER BIOY"/>
    <property type="match status" value="1"/>
</dbReference>
<protein>
    <recommendedName>
        <fullName evidence="2">Biotin transporter</fullName>
    </recommendedName>
</protein>
<dbReference type="PIRSF" id="PIRSF016661">
    <property type="entry name" value="BioY"/>
    <property type="match status" value="1"/>
</dbReference>
<gene>
    <name evidence="4" type="ORF">EXD82_07745</name>
</gene>
<dbReference type="OrthoDB" id="9803495at2"/>
<proteinExistence type="inferred from homology"/>
<evidence type="ECO:0000256" key="3">
    <source>
        <dbReference type="SAM" id="Phobius"/>
    </source>
</evidence>
<feature type="transmembrane region" description="Helical" evidence="3">
    <location>
        <begin position="87"/>
        <end position="104"/>
    </location>
</feature>
<dbReference type="Pfam" id="PF02632">
    <property type="entry name" value="BioY"/>
    <property type="match status" value="1"/>
</dbReference>